<comment type="similarity">
    <text evidence="1">Belongs to the short-chain dehydrogenases/reductases (SDR) family.</text>
</comment>
<dbReference type="InterPro" id="IPR057326">
    <property type="entry name" value="KR_dom"/>
</dbReference>
<feature type="domain" description="Ketoreductase" evidence="3">
    <location>
        <begin position="13"/>
        <end position="158"/>
    </location>
</feature>
<accession>A0A212KDT0</accession>
<dbReference type="SMART" id="SM00822">
    <property type="entry name" value="PKS_KR"/>
    <property type="match status" value="1"/>
</dbReference>
<gene>
    <name evidence="4" type="ORF">KL86APRO_12650</name>
</gene>
<dbReference type="AlphaFoldDB" id="A0A212KDT0"/>
<dbReference type="InterPro" id="IPR002347">
    <property type="entry name" value="SDR_fam"/>
</dbReference>
<dbReference type="Pfam" id="PF13561">
    <property type="entry name" value="adh_short_C2"/>
    <property type="match status" value="1"/>
</dbReference>
<dbReference type="PANTHER" id="PTHR42760">
    <property type="entry name" value="SHORT-CHAIN DEHYDROGENASES/REDUCTASES FAMILY MEMBER"/>
    <property type="match status" value="1"/>
</dbReference>
<name>A0A212KDT0_9PROT</name>
<dbReference type="PANTHER" id="PTHR42760:SF133">
    <property type="entry name" value="3-OXOACYL-[ACYL-CARRIER-PROTEIN] REDUCTASE"/>
    <property type="match status" value="1"/>
</dbReference>
<sequence length="265" mass="27591">MRKLSELLDLSGRVALVTGGAGHIGRAICETLAEQGCALAVLDRAVPEALCTDLADRFGVRAEAVVVDLADETAVRAAVADVVERFGRLDILVNNAAFVGTSDLQGWATSFAEQSAETWRRAIEVNLTAAFVLCQAAAPALAASGHGSIVNIGSIYGVAGPDWRLYEGTAMGNPAAYAASKGGLIQFTRWLSTTLAPAVRVNAVSPGGVERGQAAEFLARYEARAPLGRMAVEEDFKGVVALLASDAGAYITGQNILVDGGWSAW</sequence>
<reference evidence="4" key="1">
    <citation type="submission" date="2016-04" db="EMBL/GenBank/DDBJ databases">
        <authorList>
            <person name="Evans L.H."/>
            <person name="Alamgir A."/>
            <person name="Owens N."/>
            <person name="Weber N.D."/>
            <person name="Virtaneva K."/>
            <person name="Barbian K."/>
            <person name="Babar A."/>
            <person name="Rosenke K."/>
        </authorList>
    </citation>
    <scope>NUCLEOTIDE SEQUENCE</scope>
    <source>
        <strain evidence="4">86</strain>
    </source>
</reference>
<dbReference type="SUPFAM" id="SSF51735">
    <property type="entry name" value="NAD(P)-binding Rossmann-fold domains"/>
    <property type="match status" value="1"/>
</dbReference>
<evidence type="ECO:0000256" key="2">
    <source>
        <dbReference type="ARBA" id="ARBA00023002"/>
    </source>
</evidence>
<evidence type="ECO:0000256" key="1">
    <source>
        <dbReference type="ARBA" id="ARBA00006484"/>
    </source>
</evidence>
<organism evidence="4">
    <name type="scientific">uncultured Alphaproteobacteria bacterium</name>
    <dbReference type="NCBI Taxonomy" id="91750"/>
    <lineage>
        <taxon>Bacteria</taxon>
        <taxon>Pseudomonadati</taxon>
        <taxon>Pseudomonadota</taxon>
        <taxon>Alphaproteobacteria</taxon>
        <taxon>environmental samples</taxon>
    </lineage>
</organism>
<dbReference type="EMBL" id="FLUO01000001">
    <property type="protein sequence ID" value="SBW09685.1"/>
    <property type="molecule type" value="Genomic_DNA"/>
</dbReference>
<evidence type="ECO:0000259" key="3">
    <source>
        <dbReference type="SMART" id="SM00822"/>
    </source>
</evidence>
<dbReference type="InterPro" id="IPR036291">
    <property type="entry name" value="NAD(P)-bd_dom_sf"/>
</dbReference>
<dbReference type="GO" id="GO:0016616">
    <property type="term" value="F:oxidoreductase activity, acting on the CH-OH group of donors, NAD or NADP as acceptor"/>
    <property type="evidence" value="ECO:0007669"/>
    <property type="project" value="TreeGrafter"/>
</dbReference>
<dbReference type="PRINTS" id="PR00080">
    <property type="entry name" value="SDRFAMILY"/>
</dbReference>
<protein>
    <submittedName>
        <fullName evidence="4">Short-chain dehydrogenase/reductase SDR</fullName>
    </submittedName>
</protein>
<dbReference type="FunFam" id="3.40.50.720:FF:000084">
    <property type="entry name" value="Short-chain dehydrogenase reductase"/>
    <property type="match status" value="1"/>
</dbReference>
<proteinExistence type="inferred from homology"/>
<dbReference type="Gene3D" id="3.40.50.720">
    <property type="entry name" value="NAD(P)-binding Rossmann-like Domain"/>
    <property type="match status" value="1"/>
</dbReference>
<keyword evidence="2" id="KW-0560">Oxidoreductase</keyword>
<evidence type="ECO:0000313" key="4">
    <source>
        <dbReference type="EMBL" id="SBW09685.1"/>
    </source>
</evidence>
<dbReference type="PRINTS" id="PR00081">
    <property type="entry name" value="GDHRDH"/>
</dbReference>